<dbReference type="PANTHER" id="PTHR23028">
    <property type="entry name" value="ACETYLTRANSFERASE"/>
    <property type="match status" value="1"/>
</dbReference>
<evidence type="ECO:0000259" key="4">
    <source>
        <dbReference type="Pfam" id="PF19040"/>
    </source>
</evidence>
<dbReference type="PANTHER" id="PTHR23028:SF53">
    <property type="entry name" value="ACYL_TRANSF_3 DOMAIN-CONTAINING PROTEIN"/>
    <property type="match status" value="1"/>
</dbReference>
<feature type="transmembrane region" description="Helical" evidence="2">
    <location>
        <begin position="172"/>
        <end position="190"/>
    </location>
</feature>
<evidence type="ECO:0000256" key="1">
    <source>
        <dbReference type="SAM" id="MobiDB-lite"/>
    </source>
</evidence>
<keyword evidence="5" id="KW-0012">Acyltransferase</keyword>
<feature type="transmembrane region" description="Helical" evidence="2">
    <location>
        <begin position="81"/>
        <end position="101"/>
    </location>
</feature>
<dbReference type="Pfam" id="PF01757">
    <property type="entry name" value="Acyl_transf_3"/>
    <property type="match status" value="1"/>
</dbReference>
<dbReference type="InterPro" id="IPR002656">
    <property type="entry name" value="Acyl_transf_3_dom"/>
</dbReference>
<dbReference type="InterPro" id="IPR050879">
    <property type="entry name" value="Acyltransferase_3"/>
</dbReference>
<reference evidence="5 6" key="1">
    <citation type="submission" date="2020-10" db="EMBL/GenBank/DDBJ databases">
        <title>Phylogeny of dyella-like bacteria.</title>
        <authorList>
            <person name="Fu J."/>
        </authorList>
    </citation>
    <scope>NUCLEOTIDE SEQUENCE [LARGE SCALE GENOMIC DNA]</scope>
    <source>
        <strain evidence="5 6">DHOB09</strain>
    </source>
</reference>
<dbReference type="Pfam" id="PF19040">
    <property type="entry name" value="SGNH"/>
    <property type="match status" value="1"/>
</dbReference>
<feature type="transmembrane region" description="Helical" evidence="2">
    <location>
        <begin position="21"/>
        <end position="37"/>
    </location>
</feature>
<keyword evidence="6" id="KW-1185">Reference proteome</keyword>
<dbReference type="EMBL" id="CP064030">
    <property type="protein sequence ID" value="QRN52921.1"/>
    <property type="molecule type" value="Genomic_DNA"/>
</dbReference>
<keyword evidence="2" id="KW-0472">Membrane</keyword>
<feature type="transmembrane region" description="Helical" evidence="2">
    <location>
        <begin position="312"/>
        <end position="329"/>
    </location>
</feature>
<feature type="transmembrane region" description="Helical" evidence="2">
    <location>
        <begin position="250"/>
        <end position="268"/>
    </location>
</feature>
<sequence length="685" mass="75506">MSEKARGDSPYYRPDIDGLRAVAVLLVVFFHAGFSLFKGGFIGVDVFFVISGFVVSRAIQRGLTDGNFSFIGFYLGRAKRLAPALYVLMGCVFVFALLYLMPDDAMRTLKTLGYASLLSSNIYLAHKTDYFASQTNNQPLLHIWSLSVEEQFYLVLPALLLLSWRWQSRWRLALFVCLGIASLCASQWAVSHATQGAYFLTPYRGFEFMTGVLLSFRRDAIRGVAADAAVVAGLITTLLSAYLLSATTPYPGWMALFPCVGAGLIIGFGRASRIAAALLGNGVMLFLGRISYSLYLWHWPVLFAFRRFDASTLPWTCVAIVLSIVLGYLSYRYVETPLRYARTRRRRVILGYIAAPILGAFALFFVGQLTDQFERLYPAGFQRLYASAKQSTWMNPRGRQCWDQVALTNAATCSLGDTVLPTNAVMLGDSHAYHLIQFMDRLGKAYQLSIHDLAFPLCAPIAKAPKADAANLKATQEKCAAHNATAFAYVLANKQISTVFVSANWDIYANAPTTGLINGFGFRQGGFADELGNTVAMLLQAGKHVVLFDDIPAEPEVLTNCQLYNQMWLPLARRDCSYPDSVANDAHRATFAALSEVMKKYPQVSLINTYDVPCSADRCHTSLQEVPLYVANDYGHLNVVSSGLYYDAYNAKHPGQLAQIMSETKPQSLDKAPVASTAPSHATGS</sequence>
<feature type="transmembrane region" description="Helical" evidence="2">
    <location>
        <begin position="196"/>
        <end position="216"/>
    </location>
</feature>
<keyword evidence="5" id="KW-0808">Transferase</keyword>
<evidence type="ECO:0000313" key="5">
    <source>
        <dbReference type="EMBL" id="QRN52921.1"/>
    </source>
</evidence>
<dbReference type="InterPro" id="IPR043968">
    <property type="entry name" value="SGNH"/>
</dbReference>
<evidence type="ECO:0000259" key="3">
    <source>
        <dbReference type="Pfam" id="PF01757"/>
    </source>
</evidence>
<dbReference type="Proteomes" id="UP000663181">
    <property type="component" value="Chromosome"/>
</dbReference>
<feature type="domain" description="SGNH" evidence="4">
    <location>
        <begin position="410"/>
        <end position="639"/>
    </location>
</feature>
<feature type="region of interest" description="Disordered" evidence="1">
    <location>
        <begin position="664"/>
        <end position="685"/>
    </location>
</feature>
<feature type="transmembrane region" description="Helical" evidence="2">
    <location>
        <begin position="223"/>
        <end position="244"/>
    </location>
</feature>
<evidence type="ECO:0000313" key="6">
    <source>
        <dbReference type="Proteomes" id="UP000663181"/>
    </source>
</evidence>
<keyword evidence="2" id="KW-1133">Transmembrane helix</keyword>
<organism evidence="5 6">
    <name type="scientific">Dyella caseinilytica</name>
    <dbReference type="NCBI Taxonomy" id="1849581"/>
    <lineage>
        <taxon>Bacteria</taxon>
        <taxon>Pseudomonadati</taxon>
        <taxon>Pseudomonadota</taxon>
        <taxon>Gammaproteobacteria</taxon>
        <taxon>Lysobacterales</taxon>
        <taxon>Rhodanobacteraceae</taxon>
        <taxon>Dyella</taxon>
    </lineage>
</organism>
<accession>A0ABX7GSA2</accession>
<keyword evidence="2" id="KW-0812">Transmembrane</keyword>
<dbReference type="RefSeq" id="WP_188800153.1">
    <property type="nucleotide sequence ID" value="NZ_BMIZ01000002.1"/>
</dbReference>
<feature type="transmembrane region" description="Helical" evidence="2">
    <location>
        <begin position="275"/>
        <end position="292"/>
    </location>
</feature>
<feature type="domain" description="Acyltransferase 3" evidence="3">
    <location>
        <begin position="15"/>
        <end position="331"/>
    </location>
</feature>
<name>A0ABX7GSA2_9GAMM</name>
<proteinExistence type="predicted"/>
<gene>
    <name evidence="5" type="ORF">ISN74_15935</name>
</gene>
<feature type="transmembrane region" description="Helical" evidence="2">
    <location>
        <begin position="349"/>
        <end position="367"/>
    </location>
</feature>
<protein>
    <submittedName>
        <fullName evidence="5">Acyltransferase</fullName>
    </submittedName>
</protein>
<dbReference type="GO" id="GO:0016746">
    <property type="term" value="F:acyltransferase activity"/>
    <property type="evidence" value="ECO:0007669"/>
    <property type="project" value="UniProtKB-KW"/>
</dbReference>
<evidence type="ECO:0000256" key="2">
    <source>
        <dbReference type="SAM" id="Phobius"/>
    </source>
</evidence>